<evidence type="ECO:0000313" key="9">
    <source>
        <dbReference type="Proteomes" id="UP000283762"/>
    </source>
</evidence>
<evidence type="ECO:0000259" key="2">
    <source>
        <dbReference type="Pfam" id="PF07495"/>
    </source>
</evidence>
<gene>
    <name evidence="3" type="ORF">AA415_01064</name>
    <name evidence="6" type="ORF">DW668_04155</name>
    <name evidence="5" type="ORF">DWV77_09475</name>
    <name evidence="4" type="ORF">DWY65_03775</name>
</gene>
<comment type="caution">
    <text evidence="3">The sequence shown here is derived from an EMBL/GenBank/DDBJ whole genome shotgun (WGS) entry which is preliminary data.</text>
</comment>
<evidence type="ECO:0000313" key="4">
    <source>
        <dbReference type="EMBL" id="RGR16419.1"/>
    </source>
</evidence>
<dbReference type="GO" id="GO:0003677">
    <property type="term" value="F:DNA binding"/>
    <property type="evidence" value="ECO:0007669"/>
    <property type="project" value="InterPro"/>
</dbReference>
<dbReference type="Gene3D" id="2.130.10.10">
    <property type="entry name" value="YVTN repeat-like/Quinoprotein amine dehydrogenase"/>
    <property type="match status" value="3"/>
</dbReference>
<evidence type="ECO:0000313" key="3">
    <source>
        <dbReference type="EMBL" id="KWR55995.1"/>
    </source>
</evidence>
<dbReference type="GO" id="GO:0006355">
    <property type="term" value="P:regulation of DNA-templated transcription"/>
    <property type="evidence" value="ECO:0007669"/>
    <property type="project" value="InterPro"/>
</dbReference>
<evidence type="ECO:0000313" key="7">
    <source>
        <dbReference type="Proteomes" id="UP000056419"/>
    </source>
</evidence>
<dbReference type="SUPFAM" id="SSF50998">
    <property type="entry name" value="Quinoprotein alcohol dehydrogenase-like"/>
    <property type="match status" value="1"/>
</dbReference>
<dbReference type="InterPro" id="IPR013783">
    <property type="entry name" value="Ig-like_fold"/>
</dbReference>
<dbReference type="EMBL" id="LRGC01000004">
    <property type="protein sequence ID" value="KWR55995.1"/>
    <property type="molecule type" value="Genomic_DNA"/>
</dbReference>
<reference evidence="8 9" key="3">
    <citation type="submission" date="2018-08" db="EMBL/GenBank/DDBJ databases">
        <title>A genome reference for cultivated species of the human gut microbiota.</title>
        <authorList>
            <person name="Zou Y."/>
            <person name="Xue W."/>
            <person name="Luo G."/>
        </authorList>
    </citation>
    <scope>NUCLEOTIDE SEQUENCE [LARGE SCALE GENOMIC DNA]</scope>
    <source>
        <strain evidence="5 10">AF12-7</strain>
        <strain evidence="4 8">AF26-20BH</strain>
        <strain evidence="6 9">AM25-16</strain>
    </source>
</reference>
<keyword evidence="1" id="KW-0472">Membrane</keyword>
<dbReference type="Proteomes" id="UP000056419">
    <property type="component" value="Unassembled WGS sequence"/>
</dbReference>
<proteinExistence type="predicted"/>
<dbReference type="PATRIC" id="fig|46506.5.peg.1142"/>
<dbReference type="RefSeq" id="WP_016661026.1">
    <property type="nucleotide sequence ID" value="NZ_CAXVLE010000002.1"/>
</dbReference>
<name>A0A108T9V7_BACSE</name>
<reference evidence="3 7" key="1">
    <citation type="journal article" date="2016" name="BMC Genomics">
        <title>Type VI secretion systems of human gut Bacteroidales segregate into three genetic architectures, two of which are contained on mobile genetic elements.</title>
        <authorList>
            <person name="Coyne M.J."/>
            <person name="Roelofs K.G."/>
            <person name="Comstock L.E."/>
        </authorList>
    </citation>
    <scope>NUCLEOTIDE SEQUENCE [LARGE SCALE GENOMIC DNA]</scope>
    <source>
        <strain evidence="3 7">CL09T03C01</strain>
    </source>
</reference>
<accession>A0A108T9V7</accession>
<evidence type="ECO:0000313" key="5">
    <source>
        <dbReference type="EMBL" id="RGW33722.1"/>
    </source>
</evidence>
<feature type="domain" description="Two component regulator three Y" evidence="2">
    <location>
        <begin position="681"/>
        <end position="739"/>
    </location>
</feature>
<dbReference type="InterPro" id="IPR011047">
    <property type="entry name" value="Quinoprotein_ADH-like_sf"/>
</dbReference>
<dbReference type="InterPro" id="IPR015943">
    <property type="entry name" value="WD40/YVTN_repeat-like_dom_sf"/>
</dbReference>
<dbReference type="EMBL" id="QRTW01000004">
    <property type="protein sequence ID" value="RGR16419.1"/>
    <property type="molecule type" value="Genomic_DNA"/>
</dbReference>
<dbReference type="InterPro" id="IPR011123">
    <property type="entry name" value="Y_Y_Y"/>
</dbReference>
<dbReference type="SUPFAM" id="SSF46894">
    <property type="entry name" value="C-terminal effector domain of the bipartite response regulators"/>
    <property type="match status" value="1"/>
</dbReference>
<reference evidence="3" key="2">
    <citation type="submission" date="2016-01" db="EMBL/GenBank/DDBJ databases">
        <authorList>
            <person name="McClelland M."/>
            <person name="Jain A."/>
            <person name="Saraogi P."/>
            <person name="Mendelson R."/>
            <person name="Westerman R."/>
            <person name="SanMiguel P."/>
            <person name="Csonka L."/>
        </authorList>
    </citation>
    <scope>NUCLEOTIDE SEQUENCE</scope>
    <source>
        <strain evidence="3">CL09T03C01</strain>
    </source>
</reference>
<protein>
    <submittedName>
        <fullName evidence="3">Putative Y-Y-Y domain protein</fullName>
    </submittedName>
</protein>
<dbReference type="AlphaFoldDB" id="A0A108T9V7"/>
<feature type="transmembrane region" description="Helical" evidence="1">
    <location>
        <begin position="747"/>
        <end position="767"/>
    </location>
</feature>
<sequence length="942" mass="110243">MSIQRHFILFILSLLVITPSIAHQKPYVINFARDKYHAANKNWTIGQDEKGITYFGNDIGLLEFDGIEWKIYQMPNFSLIRSLAVESHSTIYVGALGELGRWDRNQAGKLQYTSFKNMLPPKSLENESFWRIWIDNDKVYFQSFSNIYVYDHHTIQQLTTPKGFLLLTKVRNEYWVQEMYGSLYQLANKQLKKIKGSEFLNGTLTRVILPYGKERYLIGTSTGEIYLYDRKNFIPWNNSLSKLLNGQELNCGIYCAKRNTYYLGTQLSGIYEVDIQGNVLNHFHAANSLQNNTILSLYEDQQNNIWVAMDRGLAYIRYTNKLSYYHTTEGISSAVYTATLWNDYLFIGTNQGVYFVHKEKTKDLEMFSSMKFLKGTEGQVWAFKQIDGQLFCCHNKGLLEIRPDFSIHQPYRIDIGVFKMLETNYNEKEINILVTYKEVYIINKETKDVHIIREIPDPINEAEIDHLGNIWLGTVNNGVYKCRLNEEMNAFRYYTYYGHKKDKTLPKHLQICKASGRIFFLGNDQFYAYNENKDNLQSSPLLNQCFKNINSLKRIVPINHEASWAITSSSVYRFFYDGYIARIQEAYKIEADNLSLITASENISVLNDSLSLICLDTGFIIHNSQKSKQSNNISLTPPNLEYIRTGKDNSINNNFLNKDIKIAYQDNTVTIGFSVNDAFAKNLFVEYLLEDVDSTWSQAKKQNYISYARLPHGKYTLRLHSTDGLNNYSDDTIIHFRILPPWYLTSWWYLVCTLLIIASFFAIFLLMKKRLQAKNLKRMKIKETEFLRQMNEQLQNEIERKNAELFTQTSFIIQKNELILNLKRIVDEICSKNTQKALIPLYQKINHLLANNLNTEDDWKIFLIKFEQKHHNFFKTLKEHYPQLTTNDLRLCACLKLNMDTKDTASLMNLSIRSIENNRYRLRKKLNLKSTQNLNDFFLTIN</sequence>
<dbReference type="InterPro" id="IPR016032">
    <property type="entry name" value="Sig_transdc_resp-reg_C-effctor"/>
</dbReference>
<evidence type="ECO:0000313" key="6">
    <source>
        <dbReference type="EMBL" id="RHF77058.1"/>
    </source>
</evidence>
<dbReference type="Pfam" id="PF07494">
    <property type="entry name" value="Reg_prop"/>
    <property type="match status" value="1"/>
</dbReference>
<dbReference type="EMBL" id="QRHJ01000008">
    <property type="protein sequence ID" value="RHF77058.1"/>
    <property type="molecule type" value="Genomic_DNA"/>
</dbReference>
<dbReference type="Pfam" id="PF07495">
    <property type="entry name" value="Y_Y_Y"/>
    <property type="match status" value="1"/>
</dbReference>
<organism evidence="3 7">
    <name type="scientific">Bacteroides stercoris</name>
    <dbReference type="NCBI Taxonomy" id="46506"/>
    <lineage>
        <taxon>Bacteria</taxon>
        <taxon>Pseudomonadati</taxon>
        <taxon>Bacteroidota</taxon>
        <taxon>Bacteroidia</taxon>
        <taxon>Bacteroidales</taxon>
        <taxon>Bacteroidaceae</taxon>
        <taxon>Bacteroides</taxon>
    </lineage>
</organism>
<dbReference type="EMBL" id="QSAF01000010">
    <property type="protein sequence ID" value="RGW33722.1"/>
    <property type="molecule type" value="Genomic_DNA"/>
</dbReference>
<keyword evidence="7" id="KW-1185">Reference proteome</keyword>
<evidence type="ECO:0000256" key="1">
    <source>
        <dbReference type="SAM" id="Phobius"/>
    </source>
</evidence>
<dbReference type="STRING" id="46506.AA415_01064"/>
<dbReference type="Proteomes" id="UP000283762">
    <property type="component" value="Unassembled WGS sequence"/>
</dbReference>
<keyword evidence="1" id="KW-0812">Transmembrane</keyword>
<evidence type="ECO:0000313" key="8">
    <source>
        <dbReference type="Proteomes" id="UP000283310"/>
    </source>
</evidence>
<keyword evidence="1" id="KW-1133">Transmembrane helix</keyword>
<dbReference type="Proteomes" id="UP000283310">
    <property type="component" value="Unassembled WGS sequence"/>
</dbReference>
<dbReference type="Proteomes" id="UP000285150">
    <property type="component" value="Unassembled WGS sequence"/>
</dbReference>
<evidence type="ECO:0000313" key="10">
    <source>
        <dbReference type="Proteomes" id="UP000285150"/>
    </source>
</evidence>
<dbReference type="InterPro" id="IPR011110">
    <property type="entry name" value="Reg_prop"/>
</dbReference>
<dbReference type="Gene3D" id="2.60.40.10">
    <property type="entry name" value="Immunoglobulins"/>
    <property type="match status" value="1"/>
</dbReference>